<dbReference type="OrthoDB" id="9088403at2"/>
<keyword evidence="3" id="KW-0813">Transport</keyword>
<organism evidence="9 10">
    <name type="scientific">Paraburkholderia fungorum</name>
    <dbReference type="NCBI Taxonomy" id="134537"/>
    <lineage>
        <taxon>Bacteria</taxon>
        <taxon>Pseudomonadati</taxon>
        <taxon>Pseudomonadota</taxon>
        <taxon>Betaproteobacteria</taxon>
        <taxon>Burkholderiales</taxon>
        <taxon>Burkholderiaceae</taxon>
        <taxon>Paraburkholderia</taxon>
    </lineage>
</organism>
<comment type="subcellular location">
    <subcellularLocation>
        <location evidence="1 8">Cell membrane</location>
        <topology evidence="1 8">Multi-pass membrane protein</topology>
    </subcellularLocation>
</comment>
<evidence type="ECO:0000256" key="2">
    <source>
        <dbReference type="ARBA" id="ARBA00009142"/>
    </source>
</evidence>
<dbReference type="GO" id="GO:0005886">
    <property type="term" value="C:plasma membrane"/>
    <property type="evidence" value="ECO:0007669"/>
    <property type="project" value="UniProtKB-SubCell"/>
</dbReference>
<keyword evidence="6 8" id="KW-1133">Transmembrane helix</keyword>
<evidence type="ECO:0000313" key="9">
    <source>
        <dbReference type="EMBL" id="SDR23314.1"/>
    </source>
</evidence>
<feature type="transmembrane region" description="Helical" evidence="8">
    <location>
        <begin position="60"/>
        <end position="78"/>
    </location>
</feature>
<sequence length="266" mass="27223">MSHFNLADGILGGALHTLDLYALLGIVAALLLGGMVKGIVSIGVPLVAMPILSQFLPIKAAVLLLSMPIILGNIPQALEGGEMLPTIRRIAAPLIGTIVGNLVGVMVLISLAPHRAQAAAGALLMVAALLLLASPRLTLSPKWAKPAGLILGFGAALMESIASVPGPLLAMYLIATGATGKAFTKQIAIILVVSIITLVVAFSGGAHASWSDLAISACASVPVIAGILLVRPLRDRLPPGAFRVLVLVFVAMAAAQMIWKSGIFHA</sequence>
<evidence type="ECO:0000256" key="5">
    <source>
        <dbReference type="ARBA" id="ARBA00022692"/>
    </source>
</evidence>
<evidence type="ECO:0000256" key="7">
    <source>
        <dbReference type="ARBA" id="ARBA00023136"/>
    </source>
</evidence>
<keyword evidence="7 8" id="KW-0472">Membrane</keyword>
<accession>A0A1H1HCX1</accession>
<dbReference type="PANTHER" id="PTHR30269:SF37">
    <property type="entry name" value="MEMBRANE TRANSPORTER PROTEIN"/>
    <property type="match status" value="1"/>
</dbReference>
<dbReference type="Pfam" id="PF01925">
    <property type="entry name" value="TauE"/>
    <property type="match status" value="1"/>
</dbReference>
<dbReference type="PANTHER" id="PTHR30269">
    <property type="entry name" value="TRANSMEMBRANE PROTEIN YFCA"/>
    <property type="match status" value="1"/>
</dbReference>
<feature type="transmembrane region" description="Helical" evidence="8">
    <location>
        <begin position="187"/>
        <end position="207"/>
    </location>
</feature>
<comment type="similarity">
    <text evidence="2 8">Belongs to the 4-toluene sulfonate uptake permease (TSUP) (TC 2.A.102) family.</text>
</comment>
<evidence type="ECO:0000313" key="10">
    <source>
        <dbReference type="Proteomes" id="UP000183487"/>
    </source>
</evidence>
<feature type="transmembrane region" description="Helical" evidence="8">
    <location>
        <begin position="90"/>
        <end position="111"/>
    </location>
</feature>
<protein>
    <recommendedName>
        <fullName evidence="8">Probable membrane transporter protein</fullName>
    </recommendedName>
</protein>
<keyword evidence="5 8" id="KW-0812">Transmembrane</keyword>
<dbReference type="Proteomes" id="UP000183487">
    <property type="component" value="Unassembled WGS sequence"/>
</dbReference>
<evidence type="ECO:0000256" key="4">
    <source>
        <dbReference type="ARBA" id="ARBA00022475"/>
    </source>
</evidence>
<reference evidence="10" key="1">
    <citation type="submission" date="2016-10" db="EMBL/GenBank/DDBJ databases">
        <authorList>
            <person name="Varghese N."/>
        </authorList>
    </citation>
    <scope>NUCLEOTIDE SEQUENCE [LARGE SCALE GENOMIC DNA]</scope>
    <source>
        <strain evidence="10">GAS106B</strain>
    </source>
</reference>
<evidence type="ECO:0000256" key="8">
    <source>
        <dbReference type="RuleBase" id="RU363041"/>
    </source>
</evidence>
<dbReference type="EMBL" id="FNKP01000002">
    <property type="protein sequence ID" value="SDR23314.1"/>
    <property type="molecule type" value="Genomic_DNA"/>
</dbReference>
<dbReference type="InterPro" id="IPR052017">
    <property type="entry name" value="TSUP"/>
</dbReference>
<evidence type="ECO:0000256" key="1">
    <source>
        <dbReference type="ARBA" id="ARBA00004651"/>
    </source>
</evidence>
<feature type="transmembrane region" description="Helical" evidence="8">
    <location>
        <begin position="213"/>
        <end position="230"/>
    </location>
</feature>
<name>A0A1H1HCX1_9BURK</name>
<dbReference type="InterPro" id="IPR002781">
    <property type="entry name" value="TM_pro_TauE-like"/>
</dbReference>
<keyword evidence="4 8" id="KW-1003">Cell membrane</keyword>
<proteinExistence type="inferred from homology"/>
<evidence type="ECO:0000256" key="3">
    <source>
        <dbReference type="ARBA" id="ARBA00022448"/>
    </source>
</evidence>
<feature type="transmembrane region" description="Helical" evidence="8">
    <location>
        <begin position="242"/>
        <end position="259"/>
    </location>
</feature>
<evidence type="ECO:0000256" key="6">
    <source>
        <dbReference type="ARBA" id="ARBA00022989"/>
    </source>
</evidence>
<dbReference type="AlphaFoldDB" id="A0A1H1HCX1"/>
<feature type="transmembrane region" description="Helical" evidence="8">
    <location>
        <begin position="118"/>
        <end position="137"/>
    </location>
</feature>
<feature type="transmembrane region" description="Helical" evidence="8">
    <location>
        <begin position="149"/>
        <end position="175"/>
    </location>
</feature>
<keyword evidence="10" id="KW-1185">Reference proteome</keyword>
<dbReference type="RefSeq" id="WP_074767484.1">
    <property type="nucleotide sequence ID" value="NZ_FNKP01000002.1"/>
</dbReference>
<feature type="transmembrane region" description="Helical" evidence="8">
    <location>
        <begin position="20"/>
        <end position="48"/>
    </location>
</feature>
<gene>
    <name evidence="9" type="ORF">SAMN05443245_3766</name>
</gene>